<dbReference type="PANTHER" id="PTHR12214:SF0">
    <property type="entry name" value="LD29489P"/>
    <property type="match status" value="1"/>
</dbReference>
<dbReference type="VEuPathDB" id="FungiDB:H310_12429"/>
<feature type="region of interest" description="Disordered" evidence="3">
    <location>
        <begin position="141"/>
        <end position="211"/>
    </location>
</feature>
<accession>A0A3R6YV05</accession>
<evidence type="ECO:0008006" key="6">
    <source>
        <dbReference type="Google" id="ProtNLM"/>
    </source>
</evidence>
<dbReference type="AlphaFoldDB" id="A0A3R6YV05"/>
<keyword evidence="5" id="KW-1185">Reference proteome</keyword>
<comment type="caution">
    <text evidence="4">The sequence shown here is derived from an EMBL/GenBank/DDBJ whole genome shotgun (WGS) entry which is preliminary data.</text>
</comment>
<dbReference type="GO" id="GO:0003677">
    <property type="term" value="F:DNA binding"/>
    <property type="evidence" value="ECO:0007669"/>
    <property type="project" value="InterPro"/>
</dbReference>
<dbReference type="GO" id="GO:0000398">
    <property type="term" value="P:mRNA splicing, via spliceosome"/>
    <property type="evidence" value="ECO:0007669"/>
    <property type="project" value="InterPro"/>
</dbReference>
<evidence type="ECO:0000256" key="3">
    <source>
        <dbReference type="SAM" id="MobiDB-lite"/>
    </source>
</evidence>
<comment type="subcellular location">
    <subcellularLocation>
        <location evidence="1">Nucleus</location>
    </subcellularLocation>
</comment>
<evidence type="ECO:0000313" key="4">
    <source>
        <dbReference type="EMBL" id="RHY26463.1"/>
    </source>
</evidence>
<keyword evidence="2" id="KW-0539">Nucleus</keyword>
<dbReference type="InterPro" id="IPR012890">
    <property type="entry name" value="GCFC2-like"/>
</dbReference>
<sequence>MFRARKATTKKPSAASKSRQVDEDDAQDEVNQAQPPFVRTTSSSTRVDESCDKDEEEESVDAIRARIKLKQRKPANFSSSNPKRRSVIASFHDDDNDDDGPAFRVRKGKIPRMSVDQSILDSPTHDMYSVENMNALKAQQKTFPSAPAQSSPVSPSREGAAPQEVPVVDNPSTTSTTHDEEAFIPLHSSPRSSHRQACHLPTDDSNAFRPPRCVEPEEAFLDTDPTPDAAIDEEDPAEMQWEAEQLRRVGIHPTPSHSHAFSSTSDGAPSQLSFQSLGQLLTKLQTTHASLLDQKDLRTRDAQRTSVEMNQLTASIASLEAELTTCGVAFDDMQRLWEFLTTLCHCLRAKVRAVDELDRGTSESPEPLVHPRQVQSNLWSDVDDDFSTLDAVLDRFTQWKTQPHTAASFHSTYAALALEQLIVPYIRAELLSYSPWLHRWEDLDWVDAVRAFDSNPGDGTHPPNAARKLIDVGMELVVEKALRMVRHFDWKSRVHAEHALYLLQSVSLTSLQQQITQAMEEWAFAQPLPSMPRAAKRVFLTHLALLRLPRTNALVVQVCQDELAHVQEAVARSATVLPDIEAIVKDWPCYCTEARPILTQFAVLVNNLNTMHQPESVVAKNALLINIELKLNAR</sequence>
<feature type="region of interest" description="Disordered" evidence="3">
    <location>
        <begin position="1"/>
        <end position="108"/>
    </location>
</feature>
<feature type="compositionally biased region" description="Polar residues" evidence="3">
    <location>
        <begin position="29"/>
        <end position="45"/>
    </location>
</feature>
<feature type="compositionally biased region" description="Low complexity" evidence="3">
    <location>
        <begin position="144"/>
        <end position="156"/>
    </location>
</feature>
<organism evidence="4 5">
    <name type="scientific">Aphanomyces invadans</name>
    <dbReference type="NCBI Taxonomy" id="157072"/>
    <lineage>
        <taxon>Eukaryota</taxon>
        <taxon>Sar</taxon>
        <taxon>Stramenopiles</taxon>
        <taxon>Oomycota</taxon>
        <taxon>Saprolegniomycetes</taxon>
        <taxon>Saprolegniales</taxon>
        <taxon>Verrucalvaceae</taxon>
        <taxon>Aphanomyces</taxon>
    </lineage>
</organism>
<proteinExistence type="predicted"/>
<dbReference type="PANTHER" id="PTHR12214">
    <property type="entry name" value="GC-RICH SEQUENCE DNA-BINDING FACTOR"/>
    <property type="match status" value="1"/>
</dbReference>
<dbReference type="Proteomes" id="UP000285060">
    <property type="component" value="Unassembled WGS sequence"/>
</dbReference>
<dbReference type="EMBL" id="QUSY01000995">
    <property type="protein sequence ID" value="RHY26463.1"/>
    <property type="molecule type" value="Genomic_DNA"/>
</dbReference>
<feature type="compositionally biased region" description="Acidic residues" evidence="3">
    <location>
        <begin position="51"/>
        <end position="60"/>
    </location>
</feature>
<evidence type="ECO:0000256" key="1">
    <source>
        <dbReference type="ARBA" id="ARBA00004123"/>
    </source>
</evidence>
<evidence type="ECO:0000256" key="2">
    <source>
        <dbReference type="ARBA" id="ARBA00023242"/>
    </source>
</evidence>
<gene>
    <name evidence="4" type="ORF">DYB32_007596</name>
</gene>
<reference evidence="4 5" key="1">
    <citation type="submission" date="2018-08" db="EMBL/GenBank/DDBJ databases">
        <title>Aphanomyces genome sequencing and annotation.</title>
        <authorList>
            <person name="Minardi D."/>
            <person name="Oidtmann B."/>
            <person name="Van Der Giezen M."/>
            <person name="Studholme D.J."/>
        </authorList>
    </citation>
    <scope>NUCLEOTIDE SEQUENCE [LARGE SCALE GENOMIC DNA]</scope>
    <source>
        <strain evidence="4 5">NJM0002</strain>
    </source>
</reference>
<dbReference type="GO" id="GO:0005634">
    <property type="term" value="C:nucleus"/>
    <property type="evidence" value="ECO:0007669"/>
    <property type="project" value="UniProtKB-SubCell"/>
</dbReference>
<evidence type="ECO:0000313" key="5">
    <source>
        <dbReference type="Proteomes" id="UP000285060"/>
    </source>
</evidence>
<name>A0A3R6YV05_9STRA</name>
<protein>
    <recommendedName>
        <fullName evidence="6">GCF C-terminal domain-containing protein</fullName>
    </recommendedName>
</protein>